<sequence length="160" mass="18322">MVLQSPCSGLSALCVVHPTCLSQPSSYGLWAEKQRKRWMILRRWTILRCGKRKRDDNEEDNQDDPHSKRNKKDQAFQDPHAIESSSSDNERNHSSINNPVRGSVPESSLNQNIAELYSNIPEFSHEDYALCQGQGPYSHINQILKEAHFYSLQQRGQSPT</sequence>
<dbReference type="InterPro" id="IPR029222">
    <property type="entry name" value="VCF1/2-like"/>
</dbReference>
<feature type="compositionally biased region" description="Polar residues" evidence="1">
    <location>
        <begin position="96"/>
        <end position="106"/>
    </location>
</feature>
<evidence type="ECO:0000313" key="2">
    <source>
        <dbReference type="Proteomes" id="UP000694915"/>
    </source>
</evidence>
<dbReference type="PANTHER" id="PTHR34763">
    <property type="entry name" value="PROTEIN FAM104A"/>
    <property type="match status" value="1"/>
</dbReference>
<evidence type="ECO:0000256" key="1">
    <source>
        <dbReference type="SAM" id="MobiDB-lite"/>
    </source>
</evidence>
<feature type="compositionally biased region" description="Basic and acidic residues" evidence="1">
    <location>
        <begin position="63"/>
        <end position="75"/>
    </location>
</feature>
<keyword evidence="2" id="KW-1185">Reference proteome</keyword>
<name>A0ABM1UF52_MICOH</name>
<dbReference type="RefSeq" id="XP_026640614.1">
    <property type="nucleotide sequence ID" value="XM_026784813.1"/>
</dbReference>
<proteinExistence type="predicted"/>
<gene>
    <name evidence="3" type="primary">Fam104b</name>
</gene>
<dbReference type="GeneID" id="113455431"/>
<organism evidence="2 3">
    <name type="scientific">Microtus ochrogaster</name>
    <name type="common">Prairie vole</name>
    <dbReference type="NCBI Taxonomy" id="79684"/>
    <lineage>
        <taxon>Eukaryota</taxon>
        <taxon>Metazoa</taxon>
        <taxon>Chordata</taxon>
        <taxon>Craniata</taxon>
        <taxon>Vertebrata</taxon>
        <taxon>Euteleostomi</taxon>
        <taxon>Mammalia</taxon>
        <taxon>Eutheria</taxon>
        <taxon>Euarchontoglires</taxon>
        <taxon>Glires</taxon>
        <taxon>Rodentia</taxon>
        <taxon>Myomorpha</taxon>
        <taxon>Muroidea</taxon>
        <taxon>Cricetidae</taxon>
        <taxon>Arvicolinae</taxon>
        <taxon>Microtus</taxon>
    </lineage>
</organism>
<dbReference type="Proteomes" id="UP000694915">
    <property type="component" value="Chromosome X"/>
</dbReference>
<dbReference type="PANTHER" id="PTHR34763:SF3">
    <property type="entry name" value="FAM104B"/>
    <property type="match status" value="1"/>
</dbReference>
<evidence type="ECO:0000313" key="3">
    <source>
        <dbReference type="RefSeq" id="XP_026640614.1"/>
    </source>
</evidence>
<accession>A0ABM1UF52</accession>
<reference evidence="3" key="1">
    <citation type="submission" date="2025-08" db="UniProtKB">
        <authorList>
            <consortium name="RefSeq"/>
        </authorList>
    </citation>
    <scope>IDENTIFICATION</scope>
</reference>
<protein>
    <submittedName>
        <fullName evidence="3">Protein FAM104B isoform X1</fullName>
    </submittedName>
</protein>
<feature type="region of interest" description="Disordered" evidence="1">
    <location>
        <begin position="53"/>
        <end position="106"/>
    </location>
</feature>
<dbReference type="Pfam" id="PF15434">
    <property type="entry name" value="FAM104"/>
    <property type="match status" value="1"/>
</dbReference>